<evidence type="ECO:0000313" key="2">
    <source>
        <dbReference type="Proteomes" id="UP000298218"/>
    </source>
</evidence>
<comment type="caution">
    <text evidence="1">The sequence shown here is derived from an EMBL/GenBank/DDBJ whole genome shotgun (WGS) entry which is preliminary data.</text>
</comment>
<dbReference type="AlphaFoldDB" id="A0A4Y8KS68"/>
<dbReference type="EMBL" id="SOHQ01000027">
    <property type="protein sequence ID" value="TFD78894.1"/>
    <property type="molecule type" value="Genomic_DNA"/>
</dbReference>
<name>A0A4Y8KS68_9MICO</name>
<reference evidence="1 2" key="1">
    <citation type="submission" date="2019-03" db="EMBL/GenBank/DDBJ databases">
        <title>Genomics of glacier-inhabiting Cryobacterium strains.</title>
        <authorList>
            <person name="Liu Q."/>
            <person name="Xin Y.-H."/>
        </authorList>
    </citation>
    <scope>NUCLEOTIDE SEQUENCE [LARGE SCALE GENOMIC DNA]</scope>
    <source>
        <strain evidence="1 2">CGMCC 1.4292</strain>
    </source>
</reference>
<accession>A0A4Y8KS68</accession>
<dbReference type="OrthoDB" id="5123240at2"/>
<keyword evidence="2" id="KW-1185">Reference proteome</keyword>
<proteinExistence type="predicted"/>
<dbReference type="Proteomes" id="UP000298218">
    <property type="component" value="Unassembled WGS sequence"/>
</dbReference>
<protein>
    <submittedName>
        <fullName evidence="1">Uncharacterized protein</fullName>
    </submittedName>
</protein>
<evidence type="ECO:0000313" key="1">
    <source>
        <dbReference type="EMBL" id="TFD78894.1"/>
    </source>
</evidence>
<dbReference type="RefSeq" id="WP_134174689.1">
    <property type="nucleotide sequence ID" value="NZ_SODI01000001.1"/>
</dbReference>
<gene>
    <name evidence="1" type="ORF">E3T53_08915</name>
</gene>
<organism evidence="1 2">
    <name type="scientific">Cryobacterium psychrophilum</name>
    <dbReference type="NCBI Taxonomy" id="41988"/>
    <lineage>
        <taxon>Bacteria</taxon>
        <taxon>Bacillati</taxon>
        <taxon>Actinomycetota</taxon>
        <taxon>Actinomycetes</taxon>
        <taxon>Micrococcales</taxon>
        <taxon>Microbacteriaceae</taxon>
        <taxon>Cryobacterium</taxon>
    </lineage>
</organism>
<sequence>MTILDESPPVITREEARARAFDLVGRAIRLQLWVMVLDARGHQLPLLIPIDDIPARPEPGDLATAGASMCALVSEYAPGGSVILILERPGAALLTAADREWCVELASAFALVRITGIFVAHDDGVGALES</sequence>